<proteinExistence type="predicted"/>
<gene>
    <name evidence="1 3" type="ORF">BDZ99DRAFT_572767</name>
</gene>
<dbReference type="GeneID" id="54469127"/>
<dbReference type="PANTHER" id="PTHR31749">
    <property type="entry name" value="KINETOCHORE-ASSOCIATED PROTEIN NSL1 HOMOLOG"/>
    <property type="match status" value="1"/>
</dbReference>
<name>A0A6A6YGL5_9PEZI</name>
<dbReference type="InterPro" id="IPR013950">
    <property type="entry name" value="Mis14/Nsl1"/>
</dbReference>
<dbReference type="PANTHER" id="PTHR31749:SF3">
    <property type="entry name" value="KINETOCHORE-ASSOCIATED PROTEIN NSL1 HOMOLOG"/>
    <property type="match status" value="1"/>
</dbReference>
<reference evidence="3" key="3">
    <citation type="submission" date="2025-04" db="UniProtKB">
        <authorList>
            <consortium name="RefSeq"/>
        </authorList>
    </citation>
    <scope>IDENTIFICATION</scope>
    <source>
        <strain evidence="3">CBS 304.34</strain>
    </source>
</reference>
<evidence type="ECO:0008006" key="4">
    <source>
        <dbReference type="Google" id="ProtNLM"/>
    </source>
</evidence>
<dbReference type="AlphaFoldDB" id="A0A6A6YGL5"/>
<sequence>MTTTTSTTHHRRIELQSPLDLSHLHTLISRAAAAKIDLHLPPSAAPAGEDELRAKVETLVTQYIDDTWRLCRPNLSVNGVHLESDAAVEKGGAGGRSGGEGRQEEVLEVYEDYDGGLKERLDALFVRRNALVARVAEMRRVAPAQAAERFRGEYLRHVEEEEEERARAVGGRDGGVDLGALERWEDVAGAWERAVEGLGALNGGLPEQRARLERARGVVGYLEGK</sequence>
<evidence type="ECO:0000313" key="1">
    <source>
        <dbReference type="EMBL" id="KAF2807880.1"/>
    </source>
</evidence>
<evidence type="ECO:0000313" key="2">
    <source>
        <dbReference type="Proteomes" id="UP000504636"/>
    </source>
</evidence>
<dbReference type="RefSeq" id="XP_033574844.1">
    <property type="nucleotide sequence ID" value="XM_033728234.1"/>
</dbReference>
<dbReference type="Proteomes" id="UP000504636">
    <property type="component" value="Unplaced"/>
</dbReference>
<accession>A0A6A6YGL5</accession>
<reference evidence="1 3" key="1">
    <citation type="journal article" date="2020" name="Stud. Mycol.">
        <title>101 Dothideomycetes genomes: a test case for predicting lifestyles and emergence of pathogens.</title>
        <authorList>
            <person name="Haridas S."/>
            <person name="Albert R."/>
            <person name="Binder M."/>
            <person name="Bloem J."/>
            <person name="Labutti K."/>
            <person name="Salamov A."/>
            <person name="Andreopoulos B."/>
            <person name="Baker S."/>
            <person name="Barry K."/>
            <person name="Bills G."/>
            <person name="Bluhm B."/>
            <person name="Cannon C."/>
            <person name="Castanera R."/>
            <person name="Culley D."/>
            <person name="Daum C."/>
            <person name="Ezra D."/>
            <person name="Gonzalez J."/>
            <person name="Henrissat B."/>
            <person name="Kuo A."/>
            <person name="Liang C."/>
            <person name="Lipzen A."/>
            <person name="Lutzoni F."/>
            <person name="Magnuson J."/>
            <person name="Mondo S."/>
            <person name="Nolan M."/>
            <person name="Ohm R."/>
            <person name="Pangilinan J."/>
            <person name="Park H.-J."/>
            <person name="Ramirez L."/>
            <person name="Alfaro M."/>
            <person name="Sun H."/>
            <person name="Tritt A."/>
            <person name="Yoshinaga Y."/>
            <person name="Zwiers L.-H."/>
            <person name="Turgeon B."/>
            <person name="Goodwin S."/>
            <person name="Spatafora J."/>
            <person name="Crous P."/>
            <person name="Grigoriev I."/>
        </authorList>
    </citation>
    <scope>NUCLEOTIDE SEQUENCE</scope>
    <source>
        <strain evidence="1 3">CBS 304.34</strain>
    </source>
</reference>
<dbReference type="GO" id="GO:0000070">
    <property type="term" value="P:mitotic sister chromatid segregation"/>
    <property type="evidence" value="ECO:0007669"/>
    <property type="project" value="InterPro"/>
</dbReference>
<dbReference type="OrthoDB" id="2135762at2759"/>
<keyword evidence="2" id="KW-1185">Reference proteome</keyword>
<dbReference type="EMBL" id="MU003704">
    <property type="protein sequence ID" value="KAF2807880.1"/>
    <property type="molecule type" value="Genomic_DNA"/>
</dbReference>
<protein>
    <recommendedName>
        <fullName evidence="4">Mis14-domain-containing protein</fullName>
    </recommendedName>
</protein>
<dbReference type="GO" id="GO:0000444">
    <property type="term" value="C:MIS12/MIND type complex"/>
    <property type="evidence" value="ECO:0007669"/>
    <property type="project" value="TreeGrafter"/>
</dbReference>
<organism evidence="1">
    <name type="scientific">Mytilinidion resinicola</name>
    <dbReference type="NCBI Taxonomy" id="574789"/>
    <lineage>
        <taxon>Eukaryota</taxon>
        <taxon>Fungi</taxon>
        <taxon>Dikarya</taxon>
        <taxon>Ascomycota</taxon>
        <taxon>Pezizomycotina</taxon>
        <taxon>Dothideomycetes</taxon>
        <taxon>Pleosporomycetidae</taxon>
        <taxon>Mytilinidiales</taxon>
        <taxon>Mytilinidiaceae</taxon>
        <taxon>Mytilinidion</taxon>
    </lineage>
</organism>
<evidence type="ECO:0000313" key="3">
    <source>
        <dbReference type="RefSeq" id="XP_033574844.1"/>
    </source>
</evidence>
<dbReference type="Pfam" id="PF08641">
    <property type="entry name" value="Mis14"/>
    <property type="match status" value="1"/>
</dbReference>
<reference evidence="3" key="2">
    <citation type="submission" date="2020-04" db="EMBL/GenBank/DDBJ databases">
        <authorList>
            <consortium name="NCBI Genome Project"/>
        </authorList>
    </citation>
    <scope>NUCLEOTIDE SEQUENCE</scope>
    <source>
        <strain evidence="3">CBS 304.34</strain>
    </source>
</reference>